<dbReference type="RefSeq" id="WP_194121393.1">
    <property type="nucleotide sequence ID" value="NZ_JACYGY010000001.1"/>
</dbReference>
<sequence>MKKQIFPAASTLLGFSSTPVDHPNDVGYLGMHGNYAYKKITESELAQTSPKIKMAEVIHGLSDKTKDEALVWPTEASTDDDCALLCSLRCKISSLPPLMVYRRI</sequence>
<dbReference type="Proteomes" id="UP000634134">
    <property type="component" value="Unassembled WGS sequence"/>
</dbReference>
<dbReference type="SUPFAM" id="SSF52467">
    <property type="entry name" value="DHS-like NAD/FAD-binding domain"/>
    <property type="match status" value="1"/>
</dbReference>
<evidence type="ECO:0000313" key="1">
    <source>
        <dbReference type="EMBL" id="MBE9463248.1"/>
    </source>
</evidence>
<organism evidence="1 2">
    <name type="scientific">Dyadobacter subterraneus</name>
    <dbReference type="NCBI Taxonomy" id="2773304"/>
    <lineage>
        <taxon>Bacteria</taxon>
        <taxon>Pseudomonadati</taxon>
        <taxon>Bacteroidota</taxon>
        <taxon>Cytophagia</taxon>
        <taxon>Cytophagales</taxon>
        <taxon>Spirosomataceae</taxon>
        <taxon>Dyadobacter</taxon>
    </lineage>
</organism>
<reference evidence="2" key="1">
    <citation type="submission" date="2023-07" db="EMBL/GenBank/DDBJ databases">
        <title>Dyadobacter sp. nov 'subterranea' isolated from contaminted grondwater.</title>
        <authorList>
            <person name="Szabo I."/>
            <person name="Al-Omari J."/>
            <person name="Szerdahelyi S.G."/>
            <person name="Rado J."/>
        </authorList>
    </citation>
    <scope>NUCLEOTIDE SEQUENCE [LARGE SCALE GENOMIC DNA]</scope>
    <source>
        <strain evidence="2">UP-52</strain>
    </source>
</reference>
<evidence type="ECO:0000313" key="2">
    <source>
        <dbReference type="Proteomes" id="UP000634134"/>
    </source>
</evidence>
<accession>A0ABR9WCX6</accession>
<name>A0ABR9WCX6_9BACT</name>
<gene>
    <name evidence="1" type="ORF">IEE83_15275</name>
</gene>
<protein>
    <submittedName>
        <fullName evidence="1">Uncharacterized protein</fullName>
    </submittedName>
</protein>
<dbReference type="EMBL" id="JACYGY010000001">
    <property type="protein sequence ID" value="MBE9463248.1"/>
    <property type="molecule type" value="Genomic_DNA"/>
</dbReference>
<comment type="caution">
    <text evidence="1">The sequence shown here is derived from an EMBL/GenBank/DDBJ whole genome shotgun (WGS) entry which is preliminary data.</text>
</comment>
<dbReference type="InterPro" id="IPR029035">
    <property type="entry name" value="DHS-like_NAD/FAD-binding_dom"/>
</dbReference>
<proteinExistence type="predicted"/>
<keyword evidence="2" id="KW-1185">Reference proteome</keyword>